<feature type="compositionally biased region" description="Pro residues" evidence="1">
    <location>
        <begin position="13"/>
        <end position="26"/>
    </location>
</feature>
<dbReference type="EMBL" id="BT039760">
    <property type="protein sequence ID" value="ACF84765.1"/>
    <property type="molecule type" value="mRNA"/>
</dbReference>
<evidence type="ECO:0000256" key="1">
    <source>
        <dbReference type="SAM" id="MobiDB-lite"/>
    </source>
</evidence>
<accession>B4FRM2</accession>
<organism evidence="2">
    <name type="scientific">Zea mays</name>
    <name type="common">Maize</name>
    <dbReference type="NCBI Taxonomy" id="4577"/>
    <lineage>
        <taxon>Eukaryota</taxon>
        <taxon>Viridiplantae</taxon>
        <taxon>Streptophyta</taxon>
        <taxon>Embryophyta</taxon>
        <taxon>Tracheophyta</taxon>
        <taxon>Spermatophyta</taxon>
        <taxon>Magnoliopsida</taxon>
        <taxon>Liliopsida</taxon>
        <taxon>Poales</taxon>
        <taxon>Poaceae</taxon>
        <taxon>PACMAD clade</taxon>
        <taxon>Panicoideae</taxon>
        <taxon>Andropogonodae</taxon>
        <taxon>Andropogoneae</taxon>
        <taxon>Tripsacinae</taxon>
        <taxon>Zea</taxon>
    </lineage>
</organism>
<feature type="region of interest" description="Disordered" evidence="1">
    <location>
        <begin position="1"/>
        <end position="26"/>
    </location>
</feature>
<reference evidence="2" key="1">
    <citation type="journal article" date="2009" name="PLoS Genet.">
        <title>Sequencing, mapping, and analysis of 27,455 maize full-length cDNAs.</title>
        <authorList>
            <person name="Soderlund C."/>
            <person name="Descour A."/>
            <person name="Kudrna D."/>
            <person name="Bomhoff M."/>
            <person name="Boyd L."/>
            <person name="Currie J."/>
            <person name="Angelova A."/>
            <person name="Collura K."/>
            <person name="Wissotski M."/>
            <person name="Ashley E."/>
            <person name="Morrow D."/>
            <person name="Fernandes J."/>
            <person name="Walbot V."/>
            <person name="Yu Y."/>
        </authorList>
    </citation>
    <scope>NUCLEOTIDE SEQUENCE</scope>
    <source>
        <strain evidence="2">B73</strain>
    </source>
</reference>
<sequence>MEHQSPSRALGAGPPPHTSHLPQPPPSISLVADLATLALAALVGVTCHDTLHGQAPPLRLVFPTTPSLHSFSSMADAPISTSQRPSLILFLKLSSP</sequence>
<dbReference type="AlphaFoldDB" id="B4FRM2"/>
<proteinExistence type="evidence at transcript level"/>
<evidence type="ECO:0000313" key="2">
    <source>
        <dbReference type="EMBL" id="ACF84765.1"/>
    </source>
</evidence>
<name>B4FRM2_MAIZE</name>
<protein>
    <submittedName>
        <fullName evidence="2">Uncharacterized protein</fullName>
    </submittedName>
</protein>